<reference evidence="2" key="1">
    <citation type="submission" date="2022-03" db="EMBL/GenBank/DDBJ databases">
        <title>A functionally conserved STORR gene fusion in Papaver species that diverged 16.8 million years ago.</title>
        <authorList>
            <person name="Catania T."/>
        </authorList>
    </citation>
    <scope>NUCLEOTIDE SEQUENCE</scope>
    <source>
        <strain evidence="2">S-191538</strain>
    </source>
</reference>
<comment type="caution">
    <text evidence="2">The sequence shown here is derived from an EMBL/GenBank/DDBJ whole genome shotgun (WGS) entry which is preliminary data.</text>
</comment>
<name>A0AA41SH53_PAPNU</name>
<evidence type="ECO:0000313" key="3">
    <source>
        <dbReference type="Proteomes" id="UP001177140"/>
    </source>
</evidence>
<feature type="coiled-coil region" evidence="1">
    <location>
        <begin position="2"/>
        <end position="54"/>
    </location>
</feature>
<evidence type="ECO:0000313" key="2">
    <source>
        <dbReference type="EMBL" id="MCL7034493.1"/>
    </source>
</evidence>
<accession>A0AA41SH53</accession>
<dbReference type="EMBL" id="JAJJMA010145972">
    <property type="protein sequence ID" value="MCL7034493.1"/>
    <property type="molecule type" value="Genomic_DNA"/>
</dbReference>
<proteinExistence type="predicted"/>
<evidence type="ECO:0000256" key="1">
    <source>
        <dbReference type="SAM" id="Coils"/>
    </source>
</evidence>
<keyword evidence="1" id="KW-0175">Coiled coil</keyword>
<keyword evidence="3" id="KW-1185">Reference proteome</keyword>
<dbReference type="AlphaFoldDB" id="A0AA41SH53"/>
<sequence length="87" mass="10384">MLAKTTKKMRALRDQIKKLKENQVDMQNNIQEERLQMEKTVDDMKKANEESQKKLIVLPPPSPIEFRSYESYHIRFFFALLVQMIAL</sequence>
<protein>
    <submittedName>
        <fullName evidence="2">Uncharacterized protein</fullName>
    </submittedName>
</protein>
<gene>
    <name evidence="2" type="ORF">MKW94_028015</name>
</gene>
<dbReference type="Proteomes" id="UP001177140">
    <property type="component" value="Unassembled WGS sequence"/>
</dbReference>
<organism evidence="2 3">
    <name type="scientific">Papaver nudicaule</name>
    <name type="common">Iceland poppy</name>
    <dbReference type="NCBI Taxonomy" id="74823"/>
    <lineage>
        <taxon>Eukaryota</taxon>
        <taxon>Viridiplantae</taxon>
        <taxon>Streptophyta</taxon>
        <taxon>Embryophyta</taxon>
        <taxon>Tracheophyta</taxon>
        <taxon>Spermatophyta</taxon>
        <taxon>Magnoliopsida</taxon>
        <taxon>Ranunculales</taxon>
        <taxon>Papaveraceae</taxon>
        <taxon>Papaveroideae</taxon>
        <taxon>Papaver</taxon>
    </lineage>
</organism>